<evidence type="ECO:0000259" key="1">
    <source>
        <dbReference type="Pfam" id="PF18701"/>
    </source>
</evidence>
<reference evidence="2" key="2">
    <citation type="submission" date="2014-07" db="EMBL/GenBank/DDBJ databases">
        <authorList>
            <person name="Hull J."/>
        </authorList>
    </citation>
    <scope>NUCLEOTIDE SEQUENCE</scope>
</reference>
<protein>
    <submittedName>
        <fullName evidence="2">Chaperone protein ClpB</fullName>
    </submittedName>
</protein>
<organism evidence="2">
    <name type="scientific">Lygus hesperus</name>
    <name type="common">Western plant bug</name>
    <dbReference type="NCBI Taxonomy" id="30085"/>
    <lineage>
        <taxon>Eukaryota</taxon>
        <taxon>Metazoa</taxon>
        <taxon>Ecdysozoa</taxon>
        <taxon>Arthropoda</taxon>
        <taxon>Hexapoda</taxon>
        <taxon>Insecta</taxon>
        <taxon>Pterygota</taxon>
        <taxon>Neoptera</taxon>
        <taxon>Paraneoptera</taxon>
        <taxon>Hemiptera</taxon>
        <taxon>Heteroptera</taxon>
        <taxon>Panheteroptera</taxon>
        <taxon>Cimicomorpha</taxon>
        <taxon>Miridae</taxon>
        <taxon>Mirini</taxon>
        <taxon>Lygus</taxon>
    </lineage>
</organism>
<dbReference type="SUPFAM" id="SSF53098">
    <property type="entry name" value="Ribonuclease H-like"/>
    <property type="match status" value="1"/>
</dbReference>
<sequence length="291" mass="33298">MQALDWEKIRSKYSTEPIEWRFNPPAGPWWGGFFERLIGLVKGLLRKNLGRASLSYTELYTLICECEALINARPITYTSDTNDGPIPISPLMFLQEIRCNGVPDLEEIDATSLDKRLRYRQTMKKELRDRFRSEYLSQLIFCEKKTRITREPVVGEVVLVCVDNIKRLGWPLAVVVELMTGKDGKCRVVKLRTAEGILIRPVQRIYPLEVFSPEEDGMGDIPVHSDGNEGSHVVPQSPSILEDDIDSYLDTVSEEEFRGFPDAPDVESPEQHAREVTTRCGRTVRLPLKFR</sequence>
<dbReference type="EMBL" id="GBHO01032221">
    <property type="protein sequence ID" value="JAG11383.1"/>
    <property type="molecule type" value="Transcribed_RNA"/>
</dbReference>
<dbReference type="GO" id="GO:0003676">
    <property type="term" value="F:nucleic acid binding"/>
    <property type="evidence" value="ECO:0007669"/>
    <property type="project" value="InterPro"/>
</dbReference>
<dbReference type="InterPro" id="IPR012337">
    <property type="entry name" value="RNaseH-like_sf"/>
</dbReference>
<feature type="domain" description="DUF5641" evidence="1">
    <location>
        <begin position="116"/>
        <end position="208"/>
    </location>
</feature>
<accession>A0A0A9WXX2</accession>
<proteinExistence type="predicted"/>
<gene>
    <name evidence="2" type="primary">clpB_1</name>
    <name evidence="2" type="ORF">CM83_101456</name>
</gene>
<dbReference type="InterPro" id="IPR036397">
    <property type="entry name" value="RNaseH_sf"/>
</dbReference>
<evidence type="ECO:0000313" key="2">
    <source>
        <dbReference type="EMBL" id="JAG11383.1"/>
    </source>
</evidence>
<dbReference type="PANTHER" id="PTHR47331">
    <property type="entry name" value="PHD-TYPE DOMAIN-CONTAINING PROTEIN"/>
    <property type="match status" value="1"/>
</dbReference>
<dbReference type="InterPro" id="IPR040676">
    <property type="entry name" value="DUF5641"/>
</dbReference>
<dbReference type="Pfam" id="PF18701">
    <property type="entry name" value="DUF5641"/>
    <property type="match status" value="1"/>
</dbReference>
<name>A0A0A9WXX2_LYGHE</name>
<dbReference type="AlphaFoldDB" id="A0A0A9WXX2"/>
<dbReference type="Gene3D" id="3.30.420.10">
    <property type="entry name" value="Ribonuclease H-like superfamily/Ribonuclease H"/>
    <property type="match status" value="1"/>
</dbReference>
<reference evidence="2" key="1">
    <citation type="journal article" date="2014" name="PLoS ONE">
        <title>Transcriptome-Based Identification of ABC Transporters in the Western Tarnished Plant Bug Lygus hesperus.</title>
        <authorList>
            <person name="Hull J.J."/>
            <person name="Chaney K."/>
            <person name="Geib S.M."/>
            <person name="Fabrick J.A."/>
            <person name="Brent C.S."/>
            <person name="Walsh D."/>
            <person name="Lavine L.C."/>
        </authorList>
    </citation>
    <scope>NUCLEOTIDE SEQUENCE</scope>
</reference>